<evidence type="ECO:0000256" key="1">
    <source>
        <dbReference type="RuleBase" id="RU004003"/>
    </source>
</evidence>
<dbReference type="InterPro" id="IPR050810">
    <property type="entry name" value="Bact_Secretion_Sys_Channel"/>
</dbReference>
<evidence type="ECO:0000313" key="7">
    <source>
        <dbReference type="Proteomes" id="UP000503162"/>
    </source>
</evidence>
<name>A0A6G8ID19_9BURK</name>
<feature type="chain" id="PRO_5026208664" description="Pilus formation protein N-terminal domain-containing protein" evidence="3">
    <location>
        <begin position="24"/>
        <end position="484"/>
    </location>
</feature>
<gene>
    <name evidence="6" type="ORF">G9Q37_02460</name>
</gene>
<dbReference type="PANTHER" id="PTHR30332:SF17">
    <property type="entry name" value="TYPE IV PILIATION SYSTEM PROTEIN DR_0774-RELATED"/>
    <property type="match status" value="1"/>
</dbReference>
<proteinExistence type="inferred from homology"/>
<organism evidence="6 7">
    <name type="scientific">Hydrogenophaga crocea</name>
    <dbReference type="NCBI Taxonomy" id="2716225"/>
    <lineage>
        <taxon>Bacteria</taxon>
        <taxon>Pseudomonadati</taxon>
        <taxon>Pseudomonadota</taxon>
        <taxon>Betaproteobacteria</taxon>
        <taxon>Burkholderiales</taxon>
        <taxon>Comamonadaceae</taxon>
        <taxon>Hydrogenophaga</taxon>
    </lineage>
</organism>
<dbReference type="RefSeq" id="WP_166224093.1">
    <property type="nucleotide sequence ID" value="NZ_CP049989.1"/>
</dbReference>
<accession>A0A6G8ID19</accession>
<feature type="compositionally biased region" description="Pro residues" evidence="2">
    <location>
        <begin position="471"/>
        <end position="484"/>
    </location>
</feature>
<evidence type="ECO:0000259" key="5">
    <source>
        <dbReference type="Pfam" id="PF13629"/>
    </source>
</evidence>
<dbReference type="Proteomes" id="UP000503162">
    <property type="component" value="Chromosome"/>
</dbReference>
<dbReference type="KEGG" id="hcz:G9Q37_02460"/>
<feature type="region of interest" description="Disordered" evidence="2">
    <location>
        <begin position="28"/>
        <end position="51"/>
    </location>
</feature>
<dbReference type="AlphaFoldDB" id="A0A6G8ID19"/>
<feature type="signal peptide" evidence="3">
    <location>
        <begin position="1"/>
        <end position="23"/>
    </location>
</feature>
<feature type="compositionally biased region" description="Low complexity" evidence="2">
    <location>
        <begin position="38"/>
        <end position="51"/>
    </location>
</feature>
<feature type="domain" description="Pilus formation protein N-terminal" evidence="5">
    <location>
        <begin position="69"/>
        <end position="133"/>
    </location>
</feature>
<evidence type="ECO:0000313" key="6">
    <source>
        <dbReference type="EMBL" id="QIM51077.1"/>
    </source>
</evidence>
<feature type="domain" description="Type II/III secretion system secretin-like" evidence="4">
    <location>
        <begin position="294"/>
        <end position="449"/>
    </location>
</feature>
<sequence length="484" mass="51252">MPHVPRTAPLLAALVLLPWPSLARPADTLYADSPPPRIGAAPPTRRAARPVRPAYAPIRETESEAADVAEIEMFVGESRVFPTPGVARIAVGNGSLLTAAALDDREVILFANGAGTSSLFVWNADGRHQRIKVHIVAGDVGRVAREVAAFLGAIPNARASVIGDKVIVEGEQLSDLDLAKIEVLAKTYPQIVNFTNRLGWEQMVLMDVKVVEFPVNELREIGLKWTAMGGAAVGGIWSPGHRGPVAPYQIGVPSGTGGLPITNADGSASGIPVPRALTLLSAVNAGLGAQLNLLLQNGHSTVLAEPQLSARNGAKASFLAGGEYPYTVSTVNGPTVLFKPYGVRLDIQPRVDASGVIRATVETEVSQIDPSVSTPAGPALLSRKTSTEFNVRDGQTLVLSGLIQREQAGQVDKVPLLGDLPVLGALFRSRRFQNKETELVVFVTPTVVDAHTPALAERVQRTGERLRSQLGPPPHLSEPLQPLP</sequence>
<protein>
    <recommendedName>
        <fullName evidence="8">Pilus formation protein N-terminal domain-containing protein</fullName>
    </recommendedName>
</protein>
<dbReference type="InterPro" id="IPR032789">
    <property type="entry name" value="T2SS-T3SS_pil_N"/>
</dbReference>
<keyword evidence="7" id="KW-1185">Reference proteome</keyword>
<evidence type="ECO:0008006" key="8">
    <source>
        <dbReference type="Google" id="ProtNLM"/>
    </source>
</evidence>
<dbReference type="Pfam" id="PF13629">
    <property type="entry name" value="T2SS-T3SS_pil_N"/>
    <property type="match status" value="1"/>
</dbReference>
<dbReference type="InterPro" id="IPR001775">
    <property type="entry name" value="GspD/PilQ"/>
</dbReference>
<evidence type="ECO:0000256" key="2">
    <source>
        <dbReference type="SAM" id="MobiDB-lite"/>
    </source>
</evidence>
<reference evidence="6 7" key="1">
    <citation type="submission" date="2020-03" db="EMBL/GenBank/DDBJ databases">
        <title>Hydrogenophaga sp. nov. isolated from cyanobacterial mat.</title>
        <authorList>
            <person name="Thorat V."/>
            <person name="Kirdat K."/>
            <person name="Tiwarekar B."/>
            <person name="Costa E.D."/>
            <person name="Yadav A."/>
        </authorList>
    </citation>
    <scope>NUCLEOTIDE SEQUENCE [LARGE SCALE GENOMIC DNA]</scope>
    <source>
        <strain evidence="6 7">BA0156</strain>
    </source>
</reference>
<dbReference type="PANTHER" id="PTHR30332">
    <property type="entry name" value="PROBABLE GENERAL SECRETION PATHWAY PROTEIN D"/>
    <property type="match status" value="1"/>
</dbReference>
<dbReference type="Pfam" id="PF00263">
    <property type="entry name" value="Secretin"/>
    <property type="match status" value="1"/>
</dbReference>
<comment type="similarity">
    <text evidence="1">Belongs to the bacterial secretin family.</text>
</comment>
<feature type="region of interest" description="Disordered" evidence="2">
    <location>
        <begin position="462"/>
        <end position="484"/>
    </location>
</feature>
<keyword evidence="3" id="KW-0732">Signal</keyword>
<dbReference type="EMBL" id="CP049989">
    <property type="protein sequence ID" value="QIM51077.1"/>
    <property type="molecule type" value="Genomic_DNA"/>
</dbReference>
<dbReference type="InterPro" id="IPR004846">
    <property type="entry name" value="T2SS/T3SS_dom"/>
</dbReference>
<dbReference type="GO" id="GO:0015627">
    <property type="term" value="C:type II protein secretion system complex"/>
    <property type="evidence" value="ECO:0007669"/>
    <property type="project" value="TreeGrafter"/>
</dbReference>
<evidence type="ECO:0000259" key="4">
    <source>
        <dbReference type="Pfam" id="PF00263"/>
    </source>
</evidence>
<evidence type="ECO:0000256" key="3">
    <source>
        <dbReference type="SAM" id="SignalP"/>
    </source>
</evidence>
<dbReference type="PRINTS" id="PR00811">
    <property type="entry name" value="BCTERIALGSPD"/>
</dbReference>
<dbReference type="GO" id="GO:0009306">
    <property type="term" value="P:protein secretion"/>
    <property type="evidence" value="ECO:0007669"/>
    <property type="project" value="InterPro"/>
</dbReference>